<evidence type="ECO:0000256" key="4">
    <source>
        <dbReference type="ARBA" id="ARBA00022692"/>
    </source>
</evidence>
<dbReference type="InterPro" id="IPR018076">
    <property type="entry name" value="T2SS_GspF_dom"/>
</dbReference>
<evidence type="ECO:0000256" key="2">
    <source>
        <dbReference type="ARBA" id="ARBA00005745"/>
    </source>
</evidence>
<dbReference type="EMBL" id="CP054493">
    <property type="protein sequence ID" value="QOY53915.1"/>
    <property type="molecule type" value="Genomic_DNA"/>
</dbReference>
<sequence>MIVKYKGIDSNGKKVRERVETASLEEAKNKLRAKKIIYYDIYEDTPAFYENFDFSRKYKIPVKELSSLSRELAMYIRSGISIVSALKIVQTHYENNKKMKLFLNTVSTHLDEGQDFYTALESQNVVILPEFFKHSIKVSENGGILDEVLLELSRFLKEQDKMKKEIKAAFAYPSFMIGISLLMISFMLAFVVPQITGIFESMDQELPKATQVVIAMGDFFNDNFTTILILIAVFIFMFMLLMNKSYAFSYGVHKLILKLPLFGTITQKSELARFSYIASLLVRSGVPFVQTISLSANILNNLVLRDLFVTSAKKVVEGKLLSNALNHSSIKIDYSFMQSIALGEETSQLEHVLTNISELYFEENRDKISMLLTLLEPVLMLFVGGSIGFIVAAMLLPIFSMSVG</sequence>
<evidence type="ECO:0000256" key="5">
    <source>
        <dbReference type="ARBA" id="ARBA00022989"/>
    </source>
</evidence>
<feature type="domain" description="Type II secretion system protein GspF" evidence="8">
    <location>
        <begin position="279"/>
        <end position="397"/>
    </location>
</feature>
<keyword evidence="3" id="KW-1003">Cell membrane</keyword>
<dbReference type="InterPro" id="IPR003004">
    <property type="entry name" value="GspF/PilC"/>
</dbReference>
<evidence type="ECO:0000313" key="9">
    <source>
        <dbReference type="EMBL" id="QOY53915.1"/>
    </source>
</evidence>
<dbReference type="Gene3D" id="1.20.81.30">
    <property type="entry name" value="Type II secretion system (T2SS), domain F"/>
    <property type="match status" value="2"/>
</dbReference>
<keyword evidence="4 7" id="KW-0812">Transmembrane</keyword>
<keyword evidence="5 7" id="KW-1133">Transmembrane helix</keyword>
<dbReference type="PRINTS" id="PR00812">
    <property type="entry name" value="BCTERIALGSPF"/>
</dbReference>
<protein>
    <submittedName>
        <fullName evidence="9">Type II secretion system F family protein</fullName>
    </submittedName>
</protein>
<feature type="transmembrane region" description="Helical" evidence="7">
    <location>
        <begin position="169"/>
        <end position="192"/>
    </location>
</feature>
<dbReference type="InterPro" id="IPR042094">
    <property type="entry name" value="T2SS_GspF_sf"/>
</dbReference>
<evidence type="ECO:0000256" key="7">
    <source>
        <dbReference type="SAM" id="Phobius"/>
    </source>
</evidence>
<accession>A0A7S7LZ21</accession>
<dbReference type="GO" id="GO:0005886">
    <property type="term" value="C:plasma membrane"/>
    <property type="evidence" value="ECO:0007669"/>
    <property type="project" value="UniProtKB-SubCell"/>
</dbReference>
<feature type="domain" description="Type II secretion system protein GspF" evidence="8">
    <location>
        <begin position="69"/>
        <end position="193"/>
    </location>
</feature>
<keyword evidence="6 7" id="KW-0472">Membrane</keyword>
<evidence type="ECO:0000256" key="6">
    <source>
        <dbReference type="ARBA" id="ARBA00023136"/>
    </source>
</evidence>
<dbReference type="RefSeq" id="WP_194365767.1">
    <property type="nucleotide sequence ID" value="NZ_CP054493.1"/>
</dbReference>
<dbReference type="Pfam" id="PF00482">
    <property type="entry name" value="T2SSF"/>
    <property type="match status" value="2"/>
</dbReference>
<feature type="transmembrane region" description="Helical" evidence="7">
    <location>
        <begin position="224"/>
        <end position="242"/>
    </location>
</feature>
<evidence type="ECO:0000256" key="3">
    <source>
        <dbReference type="ARBA" id="ARBA00022475"/>
    </source>
</evidence>
<keyword evidence="10" id="KW-1185">Reference proteome</keyword>
<comment type="subcellular location">
    <subcellularLocation>
        <location evidence="1">Cell membrane</location>
        <topology evidence="1">Multi-pass membrane protein</topology>
    </subcellularLocation>
</comment>
<feature type="transmembrane region" description="Helical" evidence="7">
    <location>
        <begin position="378"/>
        <end position="399"/>
    </location>
</feature>
<gene>
    <name evidence="9" type="ORF">HUE87_08405</name>
</gene>
<evidence type="ECO:0000313" key="10">
    <source>
        <dbReference type="Proteomes" id="UP000593836"/>
    </source>
</evidence>
<reference evidence="9 10" key="1">
    <citation type="submission" date="2020-05" db="EMBL/GenBank/DDBJ databases">
        <title>Sulfurimonas marisnigri, sp. nov., and Sulfurimonas baltica, sp. nov., manganese oxide reducing chemolithoautotrophs of the class Epsilonproteobacteria isolated from the pelagic redoxclines of the Black and Baltic Seas and emended description of the genus Sulfurimonas.</title>
        <authorList>
            <person name="Henkel J.V."/>
            <person name="Laudan C."/>
            <person name="Werner J."/>
            <person name="Neu T."/>
            <person name="Plewe S."/>
            <person name="Sproer C."/>
            <person name="Bunk B."/>
            <person name="Schulz-Vogt H.N."/>
        </authorList>
    </citation>
    <scope>NUCLEOTIDE SEQUENCE [LARGE SCALE GENOMIC DNA]</scope>
    <source>
        <strain evidence="9 10">SoZ1</strain>
    </source>
</reference>
<dbReference type="Proteomes" id="UP000593836">
    <property type="component" value="Chromosome"/>
</dbReference>
<dbReference type="AlphaFoldDB" id="A0A7S7LZ21"/>
<dbReference type="PANTHER" id="PTHR30012">
    <property type="entry name" value="GENERAL SECRETION PATHWAY PROTEIN"/>
    <property type="match status" value="1"/>
</dbReference>
<dbReference type="PANTHER" id="PTHR30012:SF0">
    <property type="entry name" value="TYPE II SECRETION SYSTEM PROTEIN F-RELATED"/>
    <property type="match status" value="1"/>
</dbReference>
<evidence type="ECO:0000256" key="1">
    <source>
        <dbReference type="ARBA" id="ARBA00004651"/>
    </source>
</evidence>
<name>A0A7S7LZ21_9BACT</name>
<evidence type="ECO:0000259" key="8">
    <source>
        <dbReference type="Pfam" id="PF00482"/>
    </source>
</evidence>
<proteinExistence type="inferred from homology"/>
<organism evidence="9 10">
    <name type="scientific">Candidatus Sulfurimonas marisnigri</name>
    <dbReference type="NCBI Taxonomy" id="2740405"/>
    <lineage>
        <taxon>Bacteria</taxon>
        <taxon>Pseudomonadati</taxon>
        <taxon>Campylobacterota</taxon>
        <taxon>Epsilonproteobacteria</taxon>
        <taxon>Campylobacterales</taxon>
        <taxon>Sulfurimonadaceae</taxon>
        <taxon>Sulfurimonas</taxon>
    </lineage>
</organism>
<comment type="similarity">
    <text evidence="2">Belongs to the GSP F family.</text>
</comment>
<dbReference type="KEGG" id="smas:HUE87_08405"/>